<dbReference type="GO" id="GO:0016020">
    <property type="term" value="C:membrane"/>
    <property type="evidence" value="ECO:0007669"/>
    <property type="project" value="UniProtKB-SubCell"/>
</dbReference>
<evidence type="ECO:0000256" key="2">
    <source>
        <dbReference type="ARBA" id="ARBA00007375"/>
    </source>
</evidence>
<proteinExistence type="inferred from homology"/>
<reference evidence="7 8" key="1">
    <citation type="submission" date="2020-08" db="EMBL/GenBank/DDBJ databases">
        <title>Sequencing the genomes of 1000 actinobacteria strains.</title>
        <authorList>
            <person name="Klenk H.-P."/>
        </authorList>
    </citation>
    <scope>NUCLEOTIDE SEQUENCE [LARGE SCALE GENOMIC DNA]</scope>
    <source>
        <strain evidence="7 8">DSM 44598</strain>
    </source>
</reference>
<comment type="subcellular location">
    <subcellularLocation>
        <location evidence="1">Membrane</location>
        <topology evidence="1">Multi-pass membrane protein</topology>
    </subcellularLocation>
</comment>
<comment type="similarity">
    <text evidence="2">Belongs to the TMEM86 family.</text>
</comment>
<feature type="transmembrane region" description="Helical" evidence="6">
    <location>
        <begin position="75"/>
        <end position="95"/>
    </location>
</feature>
<feature type="transmembrane region" description="Helical" evidence="6">
    <location>
        <begin position="186"/>
        <end position="204"/>
    </location>
</feature>
<dbReference type="Proteomes" id="UP000579647">
    <property type="component" value="Unassembled WGS sequence"/>
</dbReference>
<organism evidence="7 8">
    <name type="scientific">Nocardiopsis metallicus</name>
    <dbReference type="NCBI Taxonomy" id="179819"/>
    <lineage>
        <taxon>Bacteria</taxon>
        <taxon>Bacillati</taxon>
        <taxon>Actinomycetota</taxon>
        <taxon>Actinomycetes</taxon>
        <taxon>Streptosporangiales</taxon>
        <taxon>Nocardiopsidaceae</taxon>
        <taxon>Nocardiopsis</taxon>
    </lineage>
</organism>
<accession>A0A840WQE5</accession>
<dbReference type="EMBL" id="JACHDO010000001">
    <property type="protein sequence ID" value="MBB5495211.1"/>
    <property type="molecule type" value="Genomic_DNA"/>
</dbReference>
<gene>
    <name evidence="7" type="ORF">HNR07_006348</name>
</gene>
<feature type="transmembrane region" description="Helical" evidence="6">
    <location>
        <begin position="49"/>
        <end position="69"/>
    </location>
</feature>
<evidence type="ECO:0000256" key="5">
    <source>
        <dbReference type="ARBA" id="ARBA00023136"/>
    </source>
</evidence>
<feature type="transmembrane region" description="Helical" evidence="6">
    <location>
        <begin position="130"/>
        <end position="148"/>
    </location>
</feature>
<keyword evidence="3 6" id="KW-0812">Transmembrane</keyword>
<feature type="transmembrane region" description="Helical" evidence="6">
    <location>
        <begin position="107"/>
        <end position="124"/>
    </location>
</feature>
<evidence type="ECO:0000313" key="7">
    <source>
        <dbReference type="EMBL" id="MBB5495211.1"/>
    </source>
</evidence>
<evidence type="ECO:0000313" key="8">
    <source>
        <dbReference type="Proteomes" id="UP000579647"/>
    </source>
</evidence>
<comment type="caution">
    <text evidence="7">The sequence shown here is derived from an EMBL/GenBank/DDBJ whole genome shotgun (WGS) entry which is preliminary data.</text>
</comment>
<dbReference type="AlphaFoldDB" id="A0A840WQE5"/>
<evidence type="ECO:0000256" key="4">
    <source>
        <dbReference type="ARBA" id="ARBA00022989"/>
    </source>
</evidence>
<name>A0A840WQE5_9ACTN</name>
<feature type="transmembrane region" description="Helical" evidence="6">
    <location>
        <begin position="27"/>
        <end position="42"/>
    </location>
</feature>
<keyword evidence="4 6" id="KW-1133">Transmembrane helix</keyword>
<keyword evidence="5 6" id="KW-0472">Membrane</keyword>
<dbReference type="RefSeq" id="WP_312894026.1">
    <property type="nucleotide sequence ID" value="NZ_BAAAKM010000040.1"/>
</dbReference>
<evidence type="ECO:0000256" key="6">
    <source>
        <dbReference type="SAM" id="Phobius"/>
    </source>
</evidence>
<keyword evidence="8" id="KW-1185">Reference proteome</keyword>
<dbReference type="Pfam" id="PF07947">
    <property type="entry name" value="YhhN"/>
    <property type="match status" value="1"/>
</dbReference>
<evidence type="ECO:0000256" key="1">
    <source>
        <dbReference type="ARBA" id="ARBA00004141"/>
    </source>
</evidence>
<dbReference type="GO" id="GO:0016787">
    <property type="term" value="F:hydrolase activity"/>
    <property type="evidence" value="ECO:0007669"/>
    <property type="project" value="TreeGrafter"/>
</dbReference>
<protein>
    <submittedName>
        <fullName evidence="7">Putative membrane protein YhhN</fullName>
    </submittedName>
</protein>
<feature type="transmembrane region" description="Helical" evidence="6">
    <location>
        <begin position="155"/>
        <end position="174"/>
    </location>
</feature>
<evidence type="ECO:0000256" key="3">
    <source>
        <dbReference type="ARBA" id="ARBA00022692"/>
    </source>
</evidence>
<dbReference type="PANTHER" id="PTHR31885">
    <property type="entry name" value="GH04784P"/>
    <property type="match status" value="1"/>
</dbReference>
<dbReference type="PANTHER" id="PTHR31885:SF6">
    <property type="entry name" value="GH04784P"/>
    <property type="match status" value="1"/>
</dbReference>
<sequence length="220" mass="23788">MLFGLLALVHLGIQLLGLDDWSRPTQVLLMPALALVLVAAVRRPRERLLTLAIVALVFSWLGDTAPAFASGDVAFLLMVGFFLVAQVVYVVAFWPYRARSALYRRRALLIPYVGFVAVLVWLCAPHTGRLLVPVLLYGLILGLMAILATGLNPRVAIGGALFLVSDALIALRAFAPGWDLPQGGFWVMSTYIAAQTLIVLGLLAHERNREERTGGTGTGA</sequence>
<dbReference type="InterPro" id="IPR012506">
    <property type="entry name" value="TMEM86B-like"/>
</dbReference>